<sequence length="92" mass="9728">MADAIVLITTESDMVSEAAKCIVELDGVQDVYSVAGDVDLVAVVSTDHFEDLTSVIPEGIAKVDGVVGTQTLMAFRTYSREDEQAAFDLGGD</sequence>
<reference evidence="3 6" key="2">
    <citation type="submission" date="2018-09" db="EMBL/GenBank/DDBJ databases">
        <title>Murine metabolic-syndrome-specific gut microbial biobank.</title>
        <authorList>
            <person name="Liu C."/>
        </authorList>
    </citation>
    <scope>NUCLEOTIDE SEQUENCE [LARGE SCALE GENOMIC DNA]</scope>
    <source>
        <strain evidence="3 6">WYJ21-P61</strain>
    </source>
</reference>
<dbReference type="SUPFAM" id="SSF54909">
    <property type="entry name" value="Dimeric alpha+beta barrel"/>
    <property type="match status" value="1"/>
</dbReference>
<dbReference type="RefSeq" id="WP_034882757.1">
    <property type="nucleotide sequence ID" value="NZ_CABMIQ010000001.1"/>
</dbReference>
<evidence type="ECO:0000259" key="1">
    <source>
        <dbReference type="Pfam" id="PF01037"/>
    </source>
</evidence>
<dbReference type="Gene3D" id="3.30.70.920">
    <property type="match status" value="1"/>
</dbReference>
<dbReference type="Proteomes" id="UP000265970">
    <property type="component" value="Unassembled WGS sequence"/>
</dbReference>
<evidence type="ECO:0000313" key="7">
    <source>
        <dbReference type="Proteomes" id="UP000306798"/>
    </source>
</evidence>
<organism evidence="2 5">
    <name type="scientific">Bifidobacterium pseudolongum</name>
    <dbReference type="NCBI Taxonomy" id="1694"/>
    <lineage>
        <taxon>Bacteria</taxon>
        <taxon>Bacillati</taxon>
        <taxon>Actinomycetota</taxon>
        <taxon>Actinomycetes</taxon>
        <taxon>Bifidobacteriales</taxon>
        <taxon>Bifidobacteriaceae</taxon>
        <taxon>Bifidobacterium</taxon>
    </lineage>
</organism>
<proteinExistence type="predicted"/>
<feature type="domain" description="Transcription regulator AsnC/Lrp ligand binding" evidence="1">
    <location>
        <begin position="6"/>
        <end position="77"/>
    </location>
</feature>
<evidence type="ECO:0000313" key="3">
    <source>
        <dbReference type="EMBL" id="RKI88130.1"/>
    </source>
</evidence>
<reference evidence="2 5" key="1">
    <citation type="submission" date="2018-08" db="EMBL/GenBank/DDBJ databases">
        <title>A genome reference for cultivated species of the human gut microbiota.</title>
        <authorList>
            <person name="Zou Y."/>
            <person name="Xue W."/>
            <person name="Luo G."/>
        </authorList>
    </citation>
    <scope>NUCLEOTIDE SEQUENCE [LARGE SCALE GENOMIC DNA]</scope>
    <source>
        <strain evidence="2 5">AF13-3LB</strain>
    </source>
</reference>
<dbReference type="InterPro" id="IPR011008">
    <property type="entry name" value="Dimeric_a/b-barrel"/>
</dbReference>
<protein>
    <submittedName>
        <fullName evidence="2">Lrp/AsnC family transcriptional regulator</fullName>
    </submittedName>
</protein>
<dbReference type="EMBL" id="RAYV01000004">
    <property type="protein sequence ID" value="RKI88130.1"/>
    <property type="molecule type" value="Genomic_DNA"/>
</dbReference>
<dbReference type="Proteomes" id="UP000273889">
    <property type="component" value="Unassembled WGS sequence"/>
</dbReference>
<evidence type="ECO:0000313" key="5">
    <source>
        <dbReference type="Proteomes" id="UP000265970"/>
    </source>
</evidence>
<name>A0A248X6T1_9BIFI</name>
<dbReference type="InterPro" id="IPR019887">
    <property type="entry name" value="Tscrpt_reg_AsnC/Lrp_C"/>
</dbReference>
<evidence type="ECO:0000313" key="6">
    <source>
        <dbReference type="Proteomes" id="UP000273889"/>
    </source>
</evidence>
<reference evidence="4 7" key="3">
    <citation type="submission" date="2019-04" db="EMBL/GenBank/DDBJ databases">
        <title>Microbes associate with the intestines of laboratory mice.</title>
        <authorList>
            <person name="Navarre W."/>
            <person name="Wong E."/>
            <person name="Huang K.C."/>
            <person name="Tropini C."/>
            <person name="Ng K."/>
            <person name="Yu B."/>
        </authorList>
    </citation>
    <scope>NUCLEOTIDE SEQUENCE [LARGE SCALE GENOMIC DNA]</scope>
    <source>
        <strain evidence="4 7">NM87_A27A</strain>
    </source>
</reference>
<accession>A0A248X6T1</accession>
<evidence type="ECO:0000313" key="2">
    <source>
        <dbReference type="EMBL" id="RGW10983.1"/>
    </source>
</evidence>
<comment type="caution">
    <text evidence="2">The sequence shown here is derived from an EMBL/GenBank/DDBJ whole genome shotgun (WGS) entry which is preliminary data.</text>
</comment>
<dbReference type="Pfam" id="PF01037">
    <property type="entry name" value="AsnC_trans_reg"/>
    <property type="match status" value="1"/>
</dbReference>
<dbReference type="EMBL" id="SSTF01000016">
    <property type="protein sequence ID" value="THG25310.1"/>
    <property type="molecule type" value="Genomic_DNA"/>
</dbReference>
<evidence type="ECO:0000313" key="4">
    <source>
        <dbReference type="EMBL" id="THG25310.1"/>
    </source>
</evidence>
<gene>
    <name evidence="3" type="ORF">D7V89_04900</name>
    <name evidence="2" type="ORF">DWV92_01120</name>
    <name evidence="4" type="ORF">E5991_06260</name>
</gene>
<dbReference type="Proteomes" id="UP000306798">
    <property type="component" value="Unassembled WGS sequence"/>
</dbReference>
<dbReference type="EMBL" id="QRZV01000001">
    <property type="protein sequence ID" value="RGW10983.1"/>
    <property type="molecule type" value="Genomic_DNA"/>
</dbReference>
<dbReference type="AlphaFoldDB" id="A0A248X6T1"/>